<dbReference type="AlphaFoldDB" id="A0A3S9HAG9"/>
<dbReference type="KEGG" id="jeh:EJN90_06835"/>
<reference evidence="2" key="1">
    <citation type="submission" date="2018-12" db="EMBL/GenBank/DDBJ databases">
        <title>Complete genome sequencing of Jeotgalibaca sp. H21T32.</title>
        <authorList>
            <person name="Bae J.-W."/>
            <person name="Lee S.-Y."/>
        </authorList>
    </citation>
    <scope>NUCLEOTIDE SEQUENCE [LARGE SCALE GENOMIC DNA]</scope>
    <source>
        <strain evidence="2">H21T32</strain>
    </source>
</reference>
<sequence>MIRIAVEEALQDIQQALQQKGHEIDEKDNTYDIVVVRSLEEYSDLPVKASLVGVDGMSTDEVFKMVEERINLEK</sequence>
<protein>
    <recommendedName>
        <fullName evidence="3">YkuS family protein</fullName>
    </recommendedName>
</protein>
<evidence type="ECO:0000313" key="1">
    <source>
        <dbReference type="EMBL" id="AZP04370.1"/>
    </source>
</evidence>
<gene>
    <name evidence="1" type="ORF">EJN90_06835</name>
</gene>
<dbReference type="OrthoDB" id="1708042at2"/>
<keyword evidence="2" id="KW-1185">Reference proteome</keyword>
<evidence type="ECO:0000313" key="2">
    <source>
        <dbReference type="Proteomes" id="UP000273326"/>
    </source>
</evidence>
<dbReference type="Pfam" id="PF03698">
    <property type="entry name" value="UPF0180"/>
    <property type="match status" value="1"/>
</dbReference>
<name>A0A3S9HAG9_9LACT</name>
<dbReference type="EMBL" id="CP034465">
    <property type="protein sequence ID" value="AZP04370.1"/>
    <property type="molecule type" value="Genomic_DNA"/>
</dbReference>
<proteinExistence type="predicted"/>
<evidence type="ECO:0008006" key="3">
    <source>
        <dbReference type="Google" id="ProtNLM"/>
    </source>
</evidence>
<organism evidence="1 2">
    <name type="scientific">Jeotgalibaca ciconiae</name>
    <dbReference type="NCBI Taxonomy" id="2496265"/>
    <lineage>
        <taxon>Bacteria</taxon>
        <taxon>Bacillati</taxon>
        <taxon>Bacillota</taxon>
        <taxon>Bacilli</taxon>
        <taxon>Lactobacillales</taxon>
        <taxon>Carnobacteriaceae</taxon>
        <taxon>Jeotgalibaca</taxon>
    </lineage>
</organism>
<dbReference type="Proteomes" id="UP000273326">
    <property type="component" value="Chromosome"/>
</dbReference>
<dbReference type="RefSeq" id="WP_126109718.1">
    <property type="nucleotide sequence ID" value="NZ_CP034465.1"/>
</dbReference>
<accession>A0A3S9HAG9</accession>
<dbReference type="InterPro" id="IPR005370">
    <property type="entry name" value="UPF0180"/>
</dbReference>